<dbReference type="Gene3D" id="3.40.50.1220">
    <property type="entry name" value="TPP-binding domain"/>
    <property type="match status" value="1"/>
</dbReference>
<dbReference type="EMBL" id="QEYD01000013">
    <property type="protein sequence ID" value="PWE26994.1"/>
    <property type="molecule type" value="Genomic_DNA"/>
</dbReference>
<gene>
    <name evidence="1" type="ORF">C4N9_18485</name>
</gene>
<organism evidence="1 2">
    <name type="scientific">Pararhodobacter marinus</name>
    <dbReference type="NCBI Taxonomy" id="2184063"/>
    <lineage>
        <taxon>Bacteria</taxon>
        <taxon>Pseudomonadati</taxon>
        <taxon>Pseudomonadota</taxon>
        <taxon>Alphaproteobacteria</taxon>
        <taxon>Rhodobacterales</taxon>
        <taxon>Paracoccaceae</taxon>
        <taxon>Pararhodobacter</taxon>
    </lineage>
</organism>
<dbReference type="AlphaFoldDB" id="A0A2U2C5C4"/>
<dbReference type="SUPFAM" id="SSF52467">
    <property type="entry name" value="DHS-like NAD/FAD-binding domain"/>
    <property type="match status" value="1"/>
</dbReference>
<dbReference type="OrthoDB" id="2077946at2"/>
<dbReference type="Pfam" id="PF13289">
    <property type="entry name" value="SIR2_2"/>
    <property type="match status" value="1"/>
</dbReference>
<dbReference type="GeneID" id="94366887"/>
<dbReference type="InterPro" id="IPR029035">
    <property type="entry name" value="DHS-like_NAD/FAD-binding_dom"/>
</dbReference>
<comment type="caution">
    <text evidence="1">The sequence shown here is derived from an EMBL/GenBank/DDBJ whole genome shotgun (WGS) entry which is preliminary data.</text>
</comment>
<dbReference type="RefSeq" id="WP_109534841.1">
    <property type="nucleotide sequence ID" value="NZ_QEYD01000013.1"/>
</dbReference>
<proteinExistence type="predicted"/>
<keyword evidence="2" id="KW-1185">Reference proteome</keyword>
<name>A0A2U2C5C4_9RHOB</name>
<accession>A0A2U2C5C4</accession>
<reference evidence="1 2" key="1">
    <citation type="submission" date="2018-05" db="EMBL/GenBank/DDBJ databases">
        <title>Pararhodobacter marina sp. nov., isolated from deep-sea water of the Indian Ocean.</title>
        <authorList>
            <person name="Lai Q.Sr."/>
            <person name="Liu X."/>
            <person name="Shao Z."/>
        </authorList>
    </citation>
    <scope>NUCLEOTIDE SEQUENCE [LARGE SCALE GENOMIC DNA]</scope>
    <source>
        <strain evidence="1 2">CIC4N-9</strain>
    </source>
</reference>
<dbReference type="Proteomes" id="UP000244940">
    <property type="component" value="Unassembled WGS sequence"/>
</dbReference>
<sequence length="1204" mass="134407">MPLRFSEEGPEFPSPLVDAWLKGEVVFLCGAGISAPQLPGFSGLVDRCYNELNLEKDRSEQFSYSEGRFEEVLGSLSRRIVDPDELVRTVCSLVKLPDAPDLSRHRTLLRLSRDLENRPNIVTTNFDTLIEHAWTQEGAPREVIAGASFAGQALPMPGSAGFQGIIHIHGRIGDPAIDVDQSALVMTSADYGDAYMRSGWVSRFLFDLCRCKTVVLVGYSANDAPVRYFLNVLEADRTRFPDLRTVYALDAARDSEEDTIARWAALAVEVLPYRAVIGPDNQQQRHTALWRDLEKLADLVETPKATRRRWASDLLCKPFSEASPTELDWVAWLFKGKRDLFDLVINVIQDSAWLDFCAERRLWTEQEADWISAAWASKDLQSKARFKAAIKWNAKLGHGFRLQLGLRLGRSPELPELWRQAWRLLATSETQGLDWDDRSYVVRRELAYEPVLYAYLRKAVRFLSPRLILEPNRREFYGSPTPDPPERLTDLTWIRLGVPDRGGAAELLHALLRQPQPLVLIGLATAALRDAVGLGADAGLVTDDFDQLDTGVPSIEPHSQNKHQDGIIFLTELLARLLPLVAATDADVARRCAEEWRAIPSRVGVRLWMHALRDSSLYDSTHAMAGLLGLSLDDFWRSHRELALLVRERASSADQQVIAALELRIRTEARPHYQRYEIEDGQPDWRDYARDQEVWFRLNMLAAAGALSGEGAEELATLTARHPHLNREVADRDFFKIYSSGVRFIAGDATEITEAPDDDRLRVAQESLSSHDFEKRRGWSAFCNSTPEGAFEVLRGAPLGEINAPLWSELVSALAHDSVLTDDVRRNLILLIFDRLDAADDQFLVLIVRNLADLYCSTPRRAETAVAAWWPRLFQAAVAVDRDEIEEDRNIVDRALYSPTGRLADAVLVELDEVRKSGGGAAPALIGNLVAAAGAPGYSGALARASLMHNLDFVLSFDVGEVNESLVAAVGGDGWEARALRRVLVSHDQLSAAATRMFGQAIVEGATSLGSEERADLAAFNLLFPVLDTMRGDHETEQWGISADDAAKALREGSLALRAGALEVVAGWVNEMEEGPAASWRAVIAPLMARVWPRDRRFKHPRLSQHFAELAVAAGDAFPDALSQLQPYMTPLEGYNIPFVIERSKAPEAHPTETLALLWTLFGPNSQAEAHGISKILDRLIASDPKLEWDRRLQWLDQRYLHYD</sequence>
<evidence type="ECO:0000313" key="1">
    <source>
        <dbReference type="EMBL" id="PWE26994.1"/>
    </source>
</evidence>
<protein>
    <submittedName>
        <fullName evidence="1">Uncharacterized protein</fullName>
    </submittedName>
</protein>
<evidence type="ECO:0000313" key="2">
    <source>
        <dbReference type="Proteomes" id="UP000244940"/>
    </source>
</evidence>